<keyword evidence="2" id="KW-1185">Reference proteome</keyword>
<dbReference type="AlphaFoldDB" id="A0A0C9U0B5"/>
<gene>
    <name evidence="1" type="ORF">M422DRAFT_40083</name>
</gene>
<dbReference type="HOGENOM" id="CLU_2293471_0_0_1"/>
<name>A0A0C9U0B5_SPHS4</name>
<evidence type="ECO:0000313" key="2">
    <source>
        <dbReference type="Proteomes" id="UP000054279"/>
    </source>
</evidence>
<dbReference type="Proteomes" id="UP000054279">
    <property type="component" value="Unassembled WGS sequence"/>
</dbReference>
<dbReference type="EMBL" id="KN838312">
    <property type="protein sequence ID" value="KIJ22387.1"/>
    <property type="molecule type" value="Genomic_DNA"/>
</dbReference>
<accession>A0A0C9U0B5</accession>
<evidence type="ECO:0000313" key="1">
    <source>
        <dbReference type="EMBL" id="KIJ22387.1"/>
    </source>
</evidence>
<reference evidence="1 2" key="1">
    <citation type="submission" date="2014-06" db="EMBL/GenBank/DDBJ databases">
        <title>Evolutionary Origins and Diversification of the Mycorrhizal Mutualists.</title>
        <authorList>
            <consortium name="DOE Joint Genome Institute"/>
            <consortium name="Mycorrhizal Genomics Consortium"/>
            <person name="Kohler A."/>
            <person name="Kuo A."/>
            <person name="Nagy L.G."/>
            <person name="Floudas D."/>
            <person name="Copeland A."/>
            <person name="Barry K.W."/>
            <person name="Cichocki N."/>
            <person name="Veneault-Fourrey C."/>
            <person name="LaButti K."/>
            <person name="Lindquist E.A."/>
            <person name="Lipzen A."/>
            <person name="Lundell T."/>
            <person name="Morin E."/>
            <person name="Murat C."/>
            <person name="Riley R."/>
            <person name="Ohm R."/>
            <person name="Sun H."/>
            <person name="Tunlid A."/>
            <person name="Henrissat B."/>
            <person name="Grigoriev I.V."/>
            <person name="Hibbett D.S."/>
            <person name="Martin F."/>
        </authorList>
    </citation>
    <scope>NUCLEOTIDE SEQUENCE [LARGE SCALE GENOMIC DNA]</scope>
    <source>
        <strain evidence="1 2">SS14</strain>
    </source>
</reference>
<protein>
    <submittedName>
        <fullName evidence="1">Uncharacterized protein</fullName>
    </submittedName>
</protein>
<proteinExistence type="predicted"/>
<organism evidence="1 2">
    <name type="scientific">Sphaerobolus stellatus (strain SS14)</name>
    <dbReference type="NCBI Taxonomy" id="990650"/>
    <lineage>
        <taxon>Eukaryota</taxon>
        <taxon>Fungi</taxon>
        <taxon>Dikarya</taxon>
        <taxon>Basidiomycota</taxon>
        <taxon>Agaricomycotina</taxon>
        <taxon>Agaricomycetes</taxon>
        <taxon>Phallomycetidae</taxon>
        <taxon>Geastrales</taxon>
        <taxon>Sphaerobolaceae</taxon>
        <taxon>Sphaerobolus</taxon>
    </lineage>
</organism>
<sequence>MPPDSITTIRTSLCSIACPLWPTVGPLPCSRTSLVYFHLPHSPLSTLTVPSPEYQDYLLMPFELSPALISASLGTLQSLFQVHVMSFSSAIVFDNPQLNHR</sequence>